<reference evidence="2" key="1">
    <citation type="submission" date="2020-10" db="EMBL/GenBank/DDBJ databases">
        <authorList>
            <person name="Gilroy R."/>
        </authorList>
    </citation>
    <scope>NUCLEOTIDE SEQUENCE</scope>
    <source>
        <strain evidence="2">ChiHjej13B12-12457</strain>
    </source>
</reference>
<accession>A0A9D1E0S7</accession>
<dbReference type="InterPro" id="IPR035986">
    <property type="entry name" value="PKD_dom_sf"/>
</dbReference>
<evidence type="ECO:0000313" key="2">
    <source>
        <dbReference type="EMBL" id="HIR62516.1"/>
    </source>
</evidence>
<reference evidence="2" key="2">
    <citation type="journal article" date="2021" name="PeerJ">
        <title>Extensive microbial diversity within the chicken gut microbiome revealed by metagenomics and culture.</title>
        <authorList>
            <person name="Gilroy R."/>
            <person name="Ravi A."/>
            <person name="Getino M."/>
            <person name="Pursley I."/>
            <person name="Horton D.L."/>
            <person name="Alikhan N.F."/>
            <person name="Baker D."/>
            <person name="Gharbi K."/>
            <person name="Hall N."/>
            <person name="Watson M."/>
            <person name="Adriaenssens E.M."/>
            <person name="Foster-Nyarko E."/>
            <person name="Jarju S."/>
            <person name="Secka A."/>
            <person name="Antonio M."/>
            <person name="Oren A."/>
            <person name="Chaudhuri R.R."/>
            <person name="La Ragione R."/>
            <person name="Hildebrand F."/>
            <person name="Pallen M.J."/>
        </authorList>
    </citation>
    <scope>NUCLEOTIDE SEQUENCE</scope>
    <source>
        <strain evidence="2">ChiHjej13B12-12457</strain>
    </source>
</reference>
<comment type="caution">
    <text evidence="2">The sequence shown here is derived from an EMBL/GenBank/DDBJ whole genome shotgun (WGS) entry which is preliminary data.</text>
</comment>
<dbReference type="EMBL" id="DVHI01000039">
    <property type="protein sequence ID" value="HIR62516.1"/>
    <property type="molecule type" value="Genomic_DNA"/>
</dbReference>
<name>A0A9D1E0S7_9BACT</name>
<proteinExistence type="predicted"/>
<feature type="domain" description="Bacteroidetes PKD-like" evidence="1">
    <location>
        <begin position="27"/>
        <end position="93"/>
    </location>
</feature>
<dbReference type="Proteomes" id="UP000886744">
    <property type="component" value="Unassembled WGS sequence"/>
</dbReference>
<dbReference type="Gene3D" id="2.60.40.10">
    <property type="entry name" value="Immunoglobulins"/>
    <property type="match status" value="1"/>
</dbReference>
<sequence length="555" mass="61227">MRKYFSAFIFLIVIGVTGCRDERESLPPVILLEQQLYETVVGETVTVTPEYENCGKGTAWLWTCDGETLSVEESLTFTSDEAGEYYIMLTVSNSAGEDKAELRIDVYGMMPPEISLPGAVRGFSVLQDSLLVLAPEISSALPVNYSWTVDGETVSTDSVYTFPTGETGTFEAGLCVENRDGRDEIEFTVEVMSPGEAFSWTFDRTEYGISSGRSLLLRPLDIEYPFDAVYTWSVDGTEVQSGESSEYVFDLTAEGSYTVSVTMRNSYTAASQDLTVTVLPAEGTYFRAADASSSASISKVYEYTPAPGQFINDGVTLTTQEEACSYALERLSQGQFVSLGAFGGYLIAGFDHSVESSTDGGFDLQITGNAHSSSSEPGIIWVSQDENGNGLPDDTWYELRGSEYGKPETWQDYAVTYYRPSSNGTSIEWTDNRGSSGTVDYIPAYHSQETYFPLWITADSYTLRGTRLEDRLVDENGNGSLWIGHPFDWGYADNWSGTDPDIDKFRISDAVRWDGEPADLTYIDFVKIQCGVQAKGGWTGEQSTELTLIRDLHID</sequence>
<feature type="domain" description="Bacteroidetes PKD-like" evidence="1">
    <location>
        <begin position="111"/>
        <end position="178"/>
    </location>
</feature>
<dbReference type="PROSITE" id="PS51257">
    <property type="entry name" value="PROKAR_LIPOPROTEIN"/>
    <property type="match status" value="1"/>
</dbReference>
<dbReference type="AlphaFoldDB" id="A0A9D1E0S7"/>
<dbReference type="InterPro" id="IPR013783">
    <property type="entry name" value="Ig-like_fold"/>
</dbReference>
<dbReference type="SUPFAM" id="SSF49299">
    <property type="entry name" value="PKD domain"/>
    <property type="match status" value="1"/>
</dbReference>
<organism evidence="2 3">
    <name type="scientific">Candidatus Coprenecus avistercoris</name>
    <dbReference type="NCBI Taxonomy" id="2840730"/>
    <lineage>
        <taxon>Bacteria</taxon>
        <taxon>Pseudomonadati</taxon>
        <taxon>Bacteroidota</taxon>
        <taxon>Bacteroidia</taxon>
        <taxon>Bacteroidales</taxon>
        <taxon>Rikenellaceae</taxon>
        <taxon>Rikenellaceae incertae sedis</taxon>
        <taxon>Candidatus Coprenecus</taxon>
    </lineage>
</organism>
<dbReference type="Pfam" id="PF16820">
    <property type="entry name" value="PKD_3"/>
    <property type="match status" value="2"/>
</dbReference>
<evidence type="ECO:0000313" key="3">
    <source>
        <dbReference type="Proteomes" id="UP000886744"/>
    </source>
</evidence>
<gene>
    <name evidence="2" type="ORF">IAC94_03210</name>
</gene>
<evidence type="ECO:0000259" key="1">
    <source>
        <dbReference type="Pfam" id="PF16820"/>
    </source>
</evidence>
<dbReference type="InterPro" id="IPR041696">
    <property type="entry name" value="PKD_3"/>
</dbReference>
<protein>
    <submittedName>
        <fullName evidence="2">Cell surface protein</fullName>
    </submittedName>
</protein>